<dbReference type="GO" id="GO:0007165">
    <property type="term" value="P:signal transduction"/>
    <property type="evidence" value="ECO:0007669"/>
    <property type="project" value="InterPro"/>
</dbReference>
<evidence type="ECO:0000256" key="8">
    <source>
        <dbReference type="SAM" id="SignalP"/>
    </source>
</evidence>
<dbReference type="Proteomes" id="UP000515145">
    <property type="component" value="Chromosome 21"/>
</dbReference>
<dbReference type="CTD" id="8808"/>
<feature type="domain" description="Ig-like" evidence="10">
    <location>
        <begin position="116"/>
        <end position="203"/>
    </location>
</feature>
<dbReference type="InterPro" id="IPR003599">
    <property type="entry name" value="Ig_sub"/>
</dbReference>
<keyword evidence="12" id="KW-0675">Receptor</keyword>
<dbReference type="PRINTS" id="PR01537">
    <property type="entry name" value="INTRLKN1R1F"/>
</dbReference>
<gene>
    <name evidence="12" type="primary">il1rl2</name>
</gene>
<keyword evidence="6" id="KW-0393">Immunoglobulin domain</keyword>
<dbReference type="PROSITE" id="PS50104">
    <property type="entry name" value="TIR"/>
    <property type="match status" value="1"/>
</dbReference>
<dbReference type="Gene3D" id="2.60.40.10">
    <property type="entry name" value="Immunoglobulins"/>
    <property type="match status" value="3"/>
</dbReference>
<feature type="chain" id="PRO_5027937917" evidence="8">
    <location>
        <begin position="27"/>
        <end position="541"/>
    </location>
</feature>
<keyword evidence="7" id="KW-0472">Membrane</keyword>
<keyword evidence="8" id="KW-0732">Signal</keyword>
<evidence type="ECO:0000256" key="3">
    <source>
        <dbReference type="ARBA" id="ARBA00023027"/>
    </source>
</evidence>
<dbReference type="SMART" id="SM00255">
    <property type="entry name" value="TIR"/>
    <property type="match status" value="1"/>
</dbReference>
<dbReference type="InterPro" id="IPR035897">
    <property type="entry name" value="Toll_tir_struct_dom_sf"/>
</dbReference>
<evidence type="ECO:0000256" key="5">
    <source>
        <dbReference type="ARBA" id="ARBA00023180"/>
    </source>
</evidence>
<dbReference type="OrthoDB" id="9940746at2759"/>
<evidence type="ECO:0000259" key="10">
    <source>
        <dbReference type="PROSITE" id="PS50835"/>
    </source>
</evidence>
<accession>A0A6P7HF32</accession>
<protein>
    <submittedName>
        <fullName evidence="12">Interleukin-1 receptor type 1</fullName>
    </submittedName>
</protein>
<dbReference type="PANTHER" id="PTHR11890">
    <property type="entry name" value="INTERLEUKIN-1 RECEPTOR FAMILY MEMBER"/>
    <property type="match status" value="1"/>
</dbReference>
<dbReference type="GeneID" id="114426893"/>
<evidence type="ECO:0000256" key="1">
    <source>
        <dbReference type="ARBA" id="ARBA00009752"/>
    </source>
</evidence>
<feature type="domain" description="TIR" evidence="9">
    <location>
        <begin position="370"/>
        <end position="535"/>
    </location>
</feature>
<dbReference type="InParanoid" id="A0A6P7HF32"/>
<keyword evidence="7" id="KW-0812">Transmembrane</keyword>
<dbReference type="PANTHER" id="PTHR11890:SF26">
    <property type="entry name" value="INTERLEUKIN-1 RECEPTOR TYPE 1"/>
    <property type="match status" value="1"/>
</dbReference>
<keyword evidence="2" id="KW-0378">Hydrolase</keyword>
<keyword evidence="5" id="KW-0325">Glycoprotein</keyword>
<dbReference type="InterPro" id="IPR036179">
    <property type="entry name" value="Ig-like_dom_sf"/>
</dbReference>
<dbReference type="Gene3D" id="3.40.50.10140">
    <property type="entry name" value="Toll/interleukin-1 receptor homology (TIR) domain"/>
    <property type="match status" value="1"/>
</dbReference>
<dbReference type="InterPro" id="IPR007110">
    <property type="entry name" value="Ig-like_dom"/>
</dbReference>
<dbReference type="RefSeq" id="XP_028250376.1">
    <property type="nucleotide sequence ID" value="XM_028394575.1"/>
</dbReference>
<evidence type="ECO:0000313" key="11">
    <source>
        <dbReference type="Proteomes" id="UP000515145"/>
    </source>
</evidence>
<dbReference type="InterPro" id="IPR013783">
    <property type="entry name" value="Ig-like_fold"/>
</dbReference>
<sequence length="541" mass="61438">MRIMGTAGRVCFLTALLSLALSVVHSHREETEIYHVSVGHFLLLRCPRSNAHSKVMWSRGERSNQTIPSGVEVRDGLLWFLPVQMLHNGTYTCEKRDESGFLAVKFAVLVSSGECPDTLEYITISEGVSGSLPCKQNEIFKLNTTKAARWMKDCRPLQPLSVDETGLLRLPAVSESDSGKYTCLVDISLDGRNYTAAHSVHLTVEYDPVLTEPQVVKPQETVFMVTVGMRKDLDCYAYTGFSEDGETFMYWTVNRTFIEGDDDLNATIEYGYDRGKVFFQSTLFIYKVRREFLNVPIQCWVRNSVGEETGVAWLQEADHSALYIHVALCLSVSLGILALAAALFFFKVDVILTYRKLLSHFHKQQAPDGKLYDAYVTFVQPDIQSSDDLASFALHILPKKLEEKHGYCLYIRGRDDCPGEAMHDVIATAVRQCRRLIIILSSNASTEEDLPLHNNQYQLCYEQKVGLHDALIHNDPRVILLETGGPVDYTRLPESLQYIRRKQGALKWNKVHLGTHKLTKLHSNRNFWKNLRYHMPPVPAR</sequence>
<keyword evidence="7" id="KW-1133">Transmembrane helix</keyword>
<evidence type="ECO:0000256" key="2">
    <source>
        <dbReference type="ARBA" id="ARBA00022801"/>
    </source>
</evidence>
<name>A0A6P7HF32_9TELE</name>
<dbReference type="PROSITE" id="PS50835">
    <property type="entry name" value="IG_LIKE"/>
    <property type="match status" value="1"/>
</dbReference>
<dbReference type="AlphaFoldDB" id="A0A6P7HF32"/>
<dbReference type="InterPro" id="IPR000157">
    <property type="entry name" value="TIR_dom"/>
</dbReference>
<dbReference type="FunCoup" id="A0A6P7HF32">
    <property type="interactions" value="175"/>
</dbReference>
<evidence type="ECO:0000256" key="7">
    <source>
        <dbReference type="SAM" id="Phobius"/>
    </source>
</evidence>
<reference evidence="12" key="1">
    <citation type="submission" date="2025-08" db="UniProtKB">
        <authorList>
            <consortium name="RefSeq"/>
        </authorList>
    </citation>
    <scope>IDENTIFICATION</scope>
</reference>
<proteinExistence type="inferred from homology"/>
<keyword evidence="11" id="KW-1185">Reference proteome</keyword>
<comment type="similarity">
    <text evidence="1">Belongs to the interleukin-1 receptor family.</text>
</comment>
<dbReference type="SUPFAM" id="SSF52200">
    <property type="entry name" value="Toll/Interleukin receptor TIR domain"/>
    <property type="match status" value="1"/>
</dbReference>
<keyword evidence="3" id="KW-0520">NAD</keyword>
<evidence type="ECO:0000259" key="9">
    <source>
        <dbReference type="PROSITE" id="PS50104"/>
    </source>
</evidence>
<keyword evidence="4" id="KW-1015">Disulfide bond</keyword>
<feature type="signal peptide" evidence="8">
    <location>
        <begin position="1"/>
        <end position="26"/>
    </location>
</feature>
<dbReference type="Pfam" id="PF01582">
    <property type="entry name" value="TIR"/>
    <property type="match status" value="1"/>
</dbReference>
<evidence type="ECO:0000256" key="4">
    <source>
        <dbReference type="ARBA" id="ARBA00023157"/>
    </source>
</evidence>
<feature type="transmembrane region" description="Helical" evidence="7">
    <location>
        <begin position="322"/>
        <end position="346"/>
    </location>
</feature>
<dbReference type="GO" id="GO:0016787">
    <property type="term" value="F:hydrolase activity"/>
    <property type="evidence" value="ECO:0007669"/>
    <property type="project" value="UniProtKB-KW"/>
</dbReference>
<organism evidence="11 12">
    <name type="scientific">Parambassis ranga</name>
    <name type="common">Indian glassy fish</name>
    <dbReference type="NCBI Taxonomy" id="210632"/>
    <lineage>
        <taxon>Eukaryota</taxon>
        <taxon>Metazoa</taxon>
        <taxon>Chordata</taxon>
        <taxon>Craniata</taxon>
        <taxon>Vertebrata</taxon>
        <taxon>Euteleostomi</taxon>
        <taxon>Actinopterygii</taxon>
        <taxon>Neopterygii</taxon>
        <taxon>Teleostei</taxon>
        <taxon>Neoteleostei</taxon>
        <taxon>Acanthomorphata</taxon>
        <taxon>Ovalentaria</taxon>
        <taxon>Ambassidae</taxon>
        <taxon>Parambassis</taxon>
    </lineage>
</organism>
<dbReference type="SUPFAM" id="SSF48726">
    <property type="entry name" value="Immunoglobulin"/>
    <property type="match status" value="3"/>
</dbReference>
<dbReference type="SMART" id="SM00409">
    <property type="entry name" value="IG"/>
    <property type="match status" value="2"/>
</dbReference>
<evidence type="ECO:0000256" key="6">
    <source>
        <dbReference type="ARBA" id="ARBA00023319"/>
    </source>
</evidence>
<evidence type="ECO:0000313" key="12">
    <source>
        <dbReference type="RefSeq" id="XP_028250376.1"/>
    </source>
</evidence>
<dbReference type="InterPro" id="IPR015621">
    <property type="entry name" value="IL-1_rcpt_fam"/>
</dbReference>